<sequence length="1168" mass="119207">MAPLVNFVLFGLVATLSTSVQAGQLRSDIKRADLDIDCPTCGNEPAHPSPHPWEDWSMASSATSSSPVVPTPFPVPTYGGVNSTSVASVETPVSEASPGTSTSHASSISVTATVASGSSSPVSSTSVPATMASGSSFSASSSSGSTSAGVAPPVNSFSSTSGASSVQSISSTNSSMPSQSLPGGTTNGTSNTQMTSALPPASMSSIAGSVSVVSRSSQPQSQATLSVASASNFSQSITSSSMIPSSPANSTSSVVPPSPGNSTFSIVPTFSANSTSSMAPPFPANGTSSLVASFSWNSSAPGNTPSVQSPATNRTSLSVSSLSIALTSNLTAGSEITTSFTSTVALSSTTFVTVIRTTISIVQVSSVTQPSGSSVASSVSGSASSLEATVSGSSSSSGNGAQSTPIGTRSTSSIVSSVASVSGSSSSSSGTITLLPGIIMTPPVITSAPALPTVSFIGEMPCIYAYSANETSTYSLAPWCWPWFISGPESTTVISGTVVVASTANCVCPYCWLADPLCYDQKPSGSSCADGWICSVTTSAEQSGVVYSLPSGFFSDSTTPEPWSITTEQGVTRTSGSSSTTAVSWSATLSHSTRSIQGGYIDFPFWSWSCIGPLCKGDCGDVLDWAVSMATCLFGLGCKRPCSDHGWNGFHLPPIPVFPPIPPLPVASMTLPTTHCLAPPCTNNPSANPSSEPTTNSPSSSGTSSSSSSCSSTAFSSCLDICTTWSSNGTGFATNSCSRSCTTVTQCTGTNTFTTSTVNASTTAPACTVSPWWNDPAISAEIASWITQFPPIPDNATVQFSTFSFASNSTQTMGNTTSSTTASTSYLTTTTSHSSTISSAPITTPILPSSLRDFTVLATDDNGDVYSEVFSGGVMVSSTLVSSRLLPTLGPSGPWTFGSSGVSLVSKTTSTPPISVGSGAHPTLTSMTRSYSEVSIFTCDGVAAFDSASCTDSWGLQTVSTTVPSADEQTSYCAHWTAFTTTTSPAMAGVLNCATPVSGKATSTVATAWNSGLPWSPFQLDTGPISKFCQSLVDRNIVFYQGIAITAASSSGLVSPGECDLFPSHGDSKFDYELTIGLAFDFNGCASPTGTPFVNGISMKDYGEQKCISTFWNHLNDKCKFSDSDAKKRGLGQWTRVGGIYWADCMRWTIIAARSDLSPPDTVDGNLQ</sequence>
<feature type="region of interest" description="Disordered" evidence="1">
    <location>
        <begin position="238"/>
        <end position="258"/>
    </location>
</feature>
<feature type="compositionally biased region" description="Polar residues" evidence="1">
    <location>
        <begin position="176"/>
        <end position="196"/>
    </location>
</feature>
<keyword evidence="4" id="KW-1185">Reference proteome</keyword>
<proteinExistence type="predicted"/>
<dbReference type="VEuPathDB" id="FungiDB:PV07_02284"/>
<feature type="compositionally biased region" description="Low complexity" evidence="1">
    <location>
        <begin position="164"/>
        <end position="175"/>
    </location>
</feature>
<feature type="compositionally biased region" description="Low complexity" evidence="1">
    <location>
        <begin position="115"/>
        <end position="149"/>
    </location>
</feature>
<organism evidence="3 4">
    <name type="scientific">Cladophialophora immunda</name>
    <dbReference type="NCBI Taxonomy" id="569365"/>
    <lineage>
        <taxon>Eukaryota</taxon>
        <taxon>Fungi</taxon>
        <taxon>Dikarya</taxon>
        <taxon>Ascomycota</taxon>
        <taxon>Pezizomycotina</taxon>
        <taxon>Eurotiomycetes</taxon>
        <taxon>Chaetothyriomycetidae</taxon>
        <taxon>Chaetothyriales</taxon>
        <taxon>Herpotrichiellaceae</taxon>
        <taxon>Cladophialophora</taxon>
    </lineage>
</organism>
<dbReference type="HOGENOM" id="CLU_275951_0_0_1"/>
<reference evidence="3 4" key="1">
    <citation type="submission" date="2015-01" db="EMBL/GenBank/DDBJ databases">
        <title>The Genome Sequence of Cladophialophora immunda CBS83496.</title>
        <authorList>
            <consortium name="The Broad Institute Genomics Platform"/>
            <person name="Cuomo C."/>
            <person name="de Hoog S."/>
            <person name="Gorbushina A."/>
            <person name="Stielow B."/>
            <person name="Teixiera M."/>
            <person name="Abouelleil A."/>
            <person name="Chapman S.B."/>
            <person name="Priest M."/>
            <person name="Young S.K."/>
            <person name="Wortman J."/>
            <person name="Nusbaum C."/>
            <person name="Birren B."/>
        </authorList>
    </citation>
    <scope>NUCLEOTIDE SEQUENCE [LARGE SCALE GENOMIC DNA]</scope>
    <source>
        <strain evidence="3 4">CBS 83496</strain>
    </source>
</reference>
<feature type="region of interest" description="Disordered" evidence="1">
    <location>
        <begin position="115"/>
        <end position="202"/>
    </location>
</feature>
<feature type="region of interest" description="Disordered" evidence="1">
    <location>
        <begin position="389"/>
        <end position="409"/>
    </location>
</feature>
<dbReference type="GeneID" id="27341478"/>
<dbReference type="EMBL" id="KN847040">
    <property type="protein sequence ID" value="KIW35597.1"/>
    <property type="molecule type" value="Genomic_DNA"/>
</dbReference>
<feature type="chain" id="PRO_5002239048" evidence="2">
    <location>
        <begin position="23"/>
        <end position="1168"/>
    </location>
</feature>
<evidence type="ECO:0000313" key="4">
    <source>
        <dbReference type="Proteomes" id="UP000054466"/>
    </source>
</evidence>
<evidence type="ECO:0000256" key="2">
    <source>
        <dbReference type="SAM" id="SignalP"/>
    </source>
</evidence>
<dbReference type="Proteomes" id="UP000054466">
    <property type="component" value="Unassembled WGS sequence"/>
</dbReference>
<dbReference type="OrthoDB" id="4160750at2759"/>
<evidence type="ECO:0000313" key="3">
    <source>
        <dbReference type="EMBL" id="KIW35597.1"/>
    </source>
</evidence>
<keyword evidence="2" id="KW-0732">Signal</keyword>
<protein>
    <submittedName>
        <fullName evidence="3">Uncharacterized protein</fullName>
    </submittedName>
</protein>
<accession>A0A0D2BDM2</accession>
<gene>
    <name evidence="3" type="ORF">PV07_02284</name>
</gene>
<feature type="region of interest" description="Disordered" evidence="1">
    <location>
        <begin position="685"/>
        <end position="710"/>
    </location>
</feature>
<evidence type="ECO:0000256" key="1">
    <source>
        <dbReference type="SAM" id="MobiDB-lite"/>
    </source>
</evidence>
<dbReference type="RefSeq" id="XP_016255813.1">
    <property type="nucleotide sequence ID" value="XM_016388885.1"/>
</dbReference>
<name>A0A0D2BDM2_9EURO</name>
<dbReference type="STRING" id="569365.A0A0D2BDM2"/>
<feature type="signal peptide" evidence="2">
    <location>
        <begin position="1"/>
        <end position="22"/>
    </location>
</feature>
<dbReference type="AlphaFoldDB" id="A0A0D2BDM2"/>